<evidence type="ECO:0000256" key="1">
    <source>
        <dbReference type="ARBA" id="ARBA00023157"/>
    </source>
</evidence>
<dbReference type="Gene3D" id="3.40.30.10">
    <property type="entry name" value="Glutaredoxin"/>
    <property type="match status" value="1"/>
</dbReference>
<feature type="signal peptide" evidence="2">
    <location>
        <begin position="1"/>
        <end position="23"/>
    </location>
</feature>
<dbReference type="PANTHER" id="PTHR43640">
    <property type="entry name" value="OS07G0260300 PROTEIN"/>
    <property type="match status" value="1"/>
</dbReference>
<feature type="chain" id="PRO_5012382158" description="Alkyl hydroperoxide reductase subunit C/ Thiol specific antioxidant domain-containing protein" evidence="2">
    <location>
        <begin position="24"/>
        <end position="589"/>
    </location>
</feature>
<dbReference type="InterPro" id="IPR008977">
    <property type="entry name" value="PHM/PNGase_F_dom_sf"/>
</dbReference>
<dbReference type="GO" id="GO:0016209">
    <property type="term" value="F:antioxidant activity"/>
    <property type="evidence" value="ECO:0007669"/>
    <property type="project" value="InterPro"/>
</dbReference>
<gene>
    <name evidence="4" type="ORF">CNF02_08485</name>
</gene>
<evidence type="ECO:0000256" key="2">
    <source>
        <dbReference type="SAM" id="SignalP"/>
    </source>
</evidence>
<dbReference type="GO" id="GO:0016715">
    <property type="term" value="F:oxidoreductase activity, acting on paired donors, with incorporation or reduction of molecular oxygen, reduced ascorbate as one donor, and incorporation of one atom of oxygen"/>
    <property type="evidence" value="ECO:0007669"/>
    <property type="project" value="InterPro"/>
</dbReference>
<dbReference type="AlphaFoldDB" id="A0A2A5WB00"/>
<sequence length="589" mass="65984">MKKISWVFSLLVATLMTIEVSLATDRVGNFALLDHQGNYHQLRKYGDSKALVIISTAASCIENIEKLPKYRLLRTTWERQGISFLAINSSSKDDLESVRQMDMLHNVDLPILMDSSQLVAESLSLSKAGEIIVLEPKSFAVLYRGGLDIDPRRARPDRNITEVKGTSFLTDILAAAVAGELDSADATIETPAVGCDLAFPMLDKHAMSTPDYATEVAPILEEKCVTCHIEGGIAPFAMDSHMMVQGWSPMMKEVIMTKRMPPAQVDPSINHFTNARYMEPNELQTLVHWIDAGAPRGDGEVDPLTRINKSETLWELGEPDYVVEVPAFAVPATGVLDYENVTINLPFKQDVWVKSVQHIPGDRKVLHHLLSYIVPGDYEERIVEGENDSYREFLEGYAPGKDEAVSYPDDAGMFIPSGSAVQMSLHYTTFGKETVDRTRLGLYFAEEKPKFQYSTYSLSHGGRNIVIPPGEKEHKMSASHVFEDEIMLHGLRPHMHYRGKHMRMSVVYPDGSKDDIINVPDYNFAWQPTYRLSEPMLLPAGSRVMVEGAFDNSHYNLGNPDPDAEVRGGAQSWDEMFIGYFSYHKTEVN</sequence>
<keyword evidence="1" id="KW-1015">Disulfide bond</keyword>
<reference evidence="4 5" key="1">
    <citation type="submission" date="2017-08" db="EMBL/GenBank/DDBJ databases">
        <title>Fine stratification of microbial communities through a metagenomic profile of the photic zone.</title>
        <authorList>
            <person name="Haro-Moreno J.M."/>
            <person name="Lopez-Perez M."/>
            <person name="De La Torre J."/>
            <person name="Picazo A."/>
            <person name="Camacho A."/>
            <person name="Rodriguez-Valera F."/>
        </authorList>
    </citation>
    <scope>NUCLEOTIDE SEQUENCE [LARGE SCALE GENOMIC DNA]</scope>
    <source>
        <strain evidence="4">MED-G28</strain>
    </source>
</reference>
<evidence type="ECO:0000313" key="4">
    <source>
        <dbReference type="EMBL" id="PDH33473.1"/>
    </source>
</evidence>
<evidence type="ECO:0000313" key="5">
    <source>
        <dbReference type="Proteomes" id="UP000219329"/>
    </source>
</evidence>
<organism evidence="4 5">
    <name type="scientific">OM182 bacterium MED-G28</name>
    <dbReference type="NCBI Taxonomy" id="1986256"/>
    <lineage>
        <taxon>Bacteria</taxon>
        <taxon>Pseudomonadati</taxon>
        <taxon>Pseudomonadota</taxon>
        <taxon>Gammaproteobacteria</taxon>
        <taxon>OMG group</taxon>
        <taxon>OM182 clade</taxon>
    </lineage>
</organism>
<feature type="domain" description="Alkyl hydroperoxide reductase subunit C/ Thiol specific antioxidant" evidence="3">
    <location>
        <begin position="25"/>
        <end position="128"/>
    </location>
</feature>
<dbReference type="Proteomes" id="UP000219329">
    <property type="component" value="Unassembled WGS sequence"/>
</dbReference>
<keyword evidence="2" id="KW-0732">Signal</keyword>
<dbReference type="InterPro" id="IPR036939">
    <property type="entry name" value="Cu2_ascorb_mOase_N_sf"/>
</dbReference>
<dbReference type="PANTHER" id="PTHR43640:SF1">
    <property type="entry name" value="THIOREDOXIN-DEPENDENT PEROXIREDOXIN"/>
    <property type="match status" value="1"/>
</dbReference>
<dbReference type="SUPFAM" id="SSF52833">
    <property type="entry name" value="Thioredoxin-like"/>
    <property type="match status" value="1"/>
</dbReference>
<accession>A0A2A5WB00</accession>
<name>A0A2A5WB00_9GAMM</name>
<dbReference type="EMBL" id="NTJZ01000008">
    <property type="protein sequence ID" value="PDH33473.1"/>
    <property type="molecule type" value="Genomic_DNA"/>
</dbReference>
<dbReference type="InterPro" id="IPR047262">
    <property type="entry name" value="PRX-like1"/>
</dbReference>
<dbReference type="GO" id="GO:0005507">
    <property type="term" value="F:copper ion binding"/>
    <property type="evidence" value="ECO:0007669"/>
    <property type="project" value="InterPro"/>
</dbReference>
<dbReference type="Gene3D" id="2.60.120.230">
    <property type="match status" value="1"/>
</dbReference>
<dbReference type="SUPFAM" id="SSF49742">
    <property type="entry name" value="PHM/PNGase F"/>
    <property type="match status" value="2"/>
</dbReference>
<comment type="caution">
    <text evidence="4">The sequence shown here is derived from an EMBL/GenBank/DDBJ whole genome shotgun (WGS) entry which is preliminary data.</text>
</comment>
<dbReference type="Gene3D" id="2.60.120.310">
    <property type="entry name" value="Copper type II, ascorbate-dependent monooxygenase, N-terminal domain"/>
    <property type="match status" value="1"/>
</dbReference>
<proteinExistence type="predicted"/>
<protein>
    <recommendedName>
        <fullName evidence="3">Alkyl hydroperoxide reductase subunit C/ Thiol specific antioxidant domain-containing protein</fullName>
    </recommendedName>
</protein>
<dbReference type="InterPro" id="IPR000866">
    <property type="entry name" value="AhpC/TSA"/>
</dbReference>
<dbReference type="InterPro" id="IPR014784">
    <property type="entry name" value="Cu2_ascorb_mOase-like_C"/>
</dbReference>
<dbReference type="Pfam" id="PF00578">
    <property type="entry name" value="AhpC-TSA"/>
    <property type="match status" value="1"/>
</dbReference>
<evidence type="ECO:0000259" key="3">
    <source>
        <dbReference type="Pfam" id="PF00578"/>
    </source>
</evidence>
<dbReference type="InterPro" id="IPR036249">
    <property type="entry name" value="Thioredoxin-like_sf"/>
</dbReference>